<dbReference type="OrthoDB" id="5297629at2"/>
<dbReference type="RefSeq" id="WP_101357488.1">
    <property type="nucleotide sequence ID" value="NZ_NKXO01000003.1"/>
</dbReference>
<evidence type="ECO:0000313" key="3">
    <source>
        <dbReference type="Proteomes" id="UP000233387"/>
    </source>
</evidence>
<organism evidence="2 3">
    <name type="scientific">Raineya orbicola</name>
    <dbReference type="NCBI Taxonomy" id="2016530"/>
    <lineage>
        <taxon>Bacteria</taxon>
        <taxon>Pseudomonadati</taxon>
        <taxon>Bacteroidota</taxon>
        <taxon>Cytophagia</taxon>
        <taxon>Cytophagales</taxon>
        <taxon>Raineyaceae</taxon>
        <taxon>Raineya</taxon>
    </lineage>
</organism>
<name>A0A2N3IK16_9BACT</name>
<protein>
    <recommendedName>
        <fullName evidence="1">SiaC family regulatory phosphoprotein domain-containing protein</fullName>
    </recommendedName>
</protein>
<comment type="caution">
    <text evidence="2">The sequence shown here is derived from an EMBL/GenBank/DDBJ whole genome shotgun (WGS) entry which is preliminary data.</text>
</comment>
<dbReference type="EMBL" id="NKXO01000003">
    <property type="protein sequence ID" value="PKQ70682.1"/>
    <property type="molecule type" value="Genomic_DNA"/>
</dbReference>
<evidence type="ECO:0000313" key="2">
    <source>
        <dbReference type="EMBL" id="PKQ70682.1"/>
    </source>
</evidence>
<dbReference type="AlphaFoldDB" id="A0A2N3IK16"/>
<proteinExistence type="predicted"/>
<gene>
    <name evidence="2" type="ORF">Rain11_0219</name>
</gene>
<evidence type="ECO:0000259" key="1">
    <source>
        <dbReference type="Pfam" id="PF09345"/>
    </source>
</evidence>
<dbReference type="Pfam" id="PF09345">
    <property type="entry name" value="SiaC"/>
    <property type="match status" value="1"/>
</dbReference>
<reference evidence="2 3" key="1">
    <citation type="submission" date="2017-06" db="EMBL/GenBank/DDBJ databases">
        <title>Raineya orbicola gen. nov., sp. nov. a slightly thermophilic bacterium of the phylum Bacteroidetes and the description of Raineyaceae fam. nov.</title>
        <authorList>
            <person name="Albuquerque L."/>
            <person name="Polonia A.R.M."/>
            <person name="Barroso C."/>
            <person name="Froufe H.J.C."/>
            <person name="Lage O."/>
            <person name="Lobo-Da-Cunha A."/>
            <person name="Egas C."/>
            <person name="Da Costa M.S."/>
        </authorList>
    </citation>
    <scope>NUCLEOTIDE SEQUENCE [LARGE SCALE GENOMIC DNA]</scope>
    <source>
        <strain evidence="2 3">SPSPC-11</strain>
    </source>
</reference>
<dbReference type="Proteomes" id="UP000233387">
    <property type="component" value="Unassembled WGS sequence"/>
</dbReference>
<dbReference type="InterPro" id="IPR018530">
    <property type="entry name" value="SiaC"/>
</dbReference>
<sequence>MESLKIEKTLNTPFVHLDPDTGKLEIKGRSVPENPLEFYTPINDWLERFKAQAAERVLSLDVELEYFNTSSSKCLLDVFKKIAQLKASGAAVEINWWCEEFDDDMIEAGKDYQDLLENITFNIRIIAEQ</sequence>
<feature type="domain" description="SiaC family regulatory phosphoprotein" evidence="1">
    <location>
        <begin position="6"/>
        <end position="124"/>
    </location>
</feature>
<accession>A0A2N3IK16</accession>
<keyword evidence="3" id="KW-1185">Reference proteome</keyword>